<dbReference type="InterPro" id="IPR041286">
    <property type="entry name" value="MBG_2"/>
</dbReference>
<feature type="domain" description="SLH" evidence="4">
    <location>
        <begin position="2802"/>
        <end position="2858"/>
    </location>
</feature>
<dbReference type="InterPro" id="IPR001119">
    <property type="entry name" value="SLH_dom"/>
</dbReference>
<dbReference type="InterPro" id="IPR044060">
    <property type="entry name" value="Bacterial_rp_domain"/>
</dbReference>
<reference evidence="5 6" key="2">
    <citation type="submission" date="2007-06" db="EMBL/GenBank/DDBJ databases">
        <title>Draft genome sequence of Pseudoflavonifractor capillosus ATCC 29799.</title>
        <authorList>
            <person name="Sudarsanam P."/>
            <person name="Ley R."/>
            <person name="Guruge J."/>
            <person name="Turnbaugh P.J."/>
            <person name="Mahowald M."/>
            <person name="Liep D."/>
            <person name="Gordon J."/>
        </authorList>
    </citation>
    <scope>NUCLEOTIDE SEQUENCE [LARGE SCALE GENOMIC DNA]</scope>
    <source>
        <strain evidence="5 6">ATCC 29799</strain>
    </source>
</reference>
<reference evidence="5 6" key="1">
    <citation type="submission" date="2007-04" db="EMBL/GenBank/DDBJ databases">
        <authorList>
            <person name="Fulton L."/>
            <person name="Clifton S."/>
            <person name="Fulton B."/>
            <person name="Xu J."/>
            <person name="Minx P."/>
            <person name="Pepin K.H."/>
            <person name="Johnson M."/>
            <person name="Thiruvilangam P."/>
            <person name="Bhonagiri V."/>
            <person name="Nash W.E."/>
            <person name="Mardis E.R."/>
            <person name="Wilson R.K."/>
        </authorList>
    </citation>
    <scope>NUCLEOTIDE SEQUENCE [LARGE SCALE GENOMIC DNA]</scope>
    <source>
        <strain evidence="5 6">ATCC 29799</strain>
    </source>
</reference>
<dbReference type="InterPro" id="IPR003961">
    <property type="entry name" value="FN3_dom"/>
</dbReference>
<dbReference type="InterPro" id="IPR008964">
    <property type="entry name" value="Invasin/intimin_cell_adhesion"/>
</dbReference>
<dbReference type="PROSITE" id="PS50853">
    <property type="entry name" value="FN3"/>
    <property type="match status" value="1"/>
</dbReference>
<dbReference type="eggNOG" id="COG2911">
    <property type="taxonomic scope" value="Bacteria"/>
</dbReference>
<organism evidence="5 6">
    <name type="scientific">Pseudoflavonifractor capillosus ATCC 29799</name>
    <dbReference type="NCBI Taxonomy" id="411467"/>
    <lineage>
        <taxon>Bacteria</taxon>
        <taxon>Bacillati</taxon>
        <taxon>Bacillota</taxon>
        <taxon>Clostridia</taxon>
        <taxon>Eubacteriales</taxon>
        <taxon>Oscillospiraceae</taxon>
        <taxon>Pseudoflavonifractor</taxon>
    </lineage>
</organism>
<dbReference type="SUPFAM" id="SSF49373">
    <property type="entry name" value="Invasin/intimin cell-adhesion fragments"/>
    <property type="match status" value="1"/>
</dbReference>
<dbReference type="EMBL" id="AAXG02000053">
    <property type="protein sequence ID" value="EDM97523.1"/>
    <property type="molecule type" value="Genomic_DNA"/>
</dbReference>
<evidence type="ECO:0000313" key="6">
    <source>
        <dbReference type="Proteomes" id="UP000003639"/>
    </source>
</evidence>
<dbReference type="Pfam" id="PF18676">
    <property type="entry name" value="MBG_2"/>
    <property type="match status" value="1"/>
</dbReference>
<evidence type="ECO:0000259" key="4">
    <source>
        <dbReference type="PROSITE" id="PS51272"/>
    </source>
</evidence>
<name>A6P2D6_9FIRM</name>
<dbReference type="eggNOG" id="COG2247">
    <property type="taxonomic scope" value="Bacteria"/>
</dbReference>
<comment type="caution">
    <text evidence="5">The sequence shown here is derived from an EMBL/GenBank/DDBJ whole genome shotgun (WGS) entry which is preliminary data.</text>
</comment>
<dbReference type="SUPFAM" id="SSF49265">
    <property type="entry name" value="Fibronectin type III"/>
    <property type="match status" value="1"/>
</dbReference>
<dbReference type="STRING" id="411467.BACCAP_04666"/>
<dbReference type="Proteomes" id="UP000003639">
    <property type="component" value="Unassembled WGS sequence"/>
</dbReference>
<keyword evidence="6" id="KW-1185">Reference proteome</keyword>
<evidence type="ECO:0000313" key="5">
    <source>
        <dbReference type="EMBL" id="EDM97523.1"/>
    </source>
</evidence>
<dbReference type="OrthoDB" id="1864213at2"/>
<dbReference type="Pfam" id="PF18998">
    <property type="entry name" value="Flg_new_2"/>
    <property type="match status" value="2"/>
</dbReference>
<dbReference type="Gene3D" id="2.60.40.10">
    <property type="entry name" value="Immunoglobulins"/>
    <property type="match status" value="1"/>
</dbReference>
<dbReference type="eggNOG" id="COG4733">
    <property type="taxonomic scope" value="Bacteria"/>
</dbReference>
<dbReference type="Gene3D" id="2.60.40.1080">
    <property type="match status" value="1"/>
</dbReference>
<dbReference type="InterPro" id="IPR013783">
    <property type="entry name" value="Ig-like_fold"/>
</dbReference>
<feature type="domain" description="SLH" evidence="4">
    <location>
        <begin position="2859"/>
        <end position="2914"/>
    </location>
</feature>
<evidence type="ECO:0008006" key="7">
    <source>
        <dbReference type="Google" id="ProtNLM"/>
    </source>
</evidence>
<dbReference type="CDD" id="cd00063">
    <property type="entry name" value="FN3"/>
    <property type="match status" value="1"/>
</dbReference>
<sequence>MGERNITGSLPEERRTVMRRTRTRLWALLLSVSLLLSLLPAQALAAELPEAGQTVFLPVIEEGEESPAPQGAGGISAFGLVENKEGSEYVYAGSTVISYNGRAFIKTPDGESYMTEKPESNGILQLLDEEGTAVASSGALSSYYSDYETKHYYISGARFDNAADLSAGSYTLQLVAGNVTYPCTGTMEIVGDGALLISDAYLDKLYTGARELDLRLTVYGFEREEELEGLTFSLMDGDTVVAQSTGTYRDISANYESSQWYLYAQMKVAEGQSIQSGPRYSLAIRYTGDKVMVDGVGAVSSSASAPRASVEGFRVQDPQTARVTVELAWLTAGTGYRVTVSSDSQGTNLYADQTITAESDTQTVELQLTTGGMVLPMTGYESLLWVKVYADGDEYGSTPESFTNPYANLRQETVYFYPYAMKPTARDLAFRLEYYNGCSFYKGSGDVLELRDSNGTVLGRCEALTQTESNGEQGVITGTLHITGSLAAKRTYYLYLNGVQFNTVYTTDELWLMNTIPMVDYGARTIWTNLGEFPIYTEVLNSGGTGRFVLKNGDTDVLASPIITGQPSGVQDMLVYAHTFTAGDFGKLTPGTAYTLVFRDGSGAESPIDDKAFAYTADKVPLDLSSSSHAYFEWHSLKPGQNTVAGRLYVNSRSFRNIERADLEALKSITLSNGTDTFAVASYTAEWNSGSYQYDLTLTLDKPVTAGTYTAYLDGRQLAGDISVKPNETSSPRLYGSDSGANGYLMGSCLPVDAEYTGKLYSGYTCLTPEGFPMTLQGEADGSTQYLYFNKGVFADRPAGSYELRVYMDGKVLGRSTVTVQEETSPIITLNDEDDAWGDDSGDPVMHAEEVRIEGVNMGAYGYLRWAETQEALAEEDFRPYFANRYYAHTFEGEDGPRTLYVELSKSGKSGDSENLTYTFNLRLCIAKDYDVRVPESVQGVQSADSQYTITATASLPAARLWVSFYDADGRHASQQMSYVGPTEDGRYEFSLTFNPRSSFWDSPSYDGSFYYENTHSIRVFAVDMSNEYHENEAYRGVVMGEPVERILVFGNPDNVILPQFGGDSVLINRTDYTLFGYASPNGSVTVSETDKLPVTAETNEYGYFTAELTGLTERTHTLTVADDSGAVGSRTVYLTVDTTPPTVSDVTFTFLEDNAAVLHWTCSDKDVDYFQIYKNDVPLGKAEAGSTSYNVAASADDGNRFTIEAVDLAGNKSQKTVSTADQEPPTAPEELTVTGRTTTTVTLSWTAGTDNIGVAGYNVFVNGEQAEELTGDATTCTVTGLRQNTSYTFTVQTRDKAGNTSDNSPSASTKTAALSIADNLKSSYTVLGDGATLSIPLTVTAVSDVEEYTPTLQQVTLQYQTGGETPGLWMDGDLTVDYSGAQATVTWAAPVDTNHLPVQYNVRLGITDSEGVHVTGQTKTVNLVEGRVTFTVEDSNTIAPISGAAVTLYQDGVLKASATTDERGVAKLDVPDGTYSAMVLADGYQSRRIPNLAISENKKTFTIPMSTEDILQVETTVKEMTYDDMVAAGIDPNAPGNSHVLESTVILDFVEVKYYYNDDGQVVKGDPAPFEDGVLYPVAKDIFLIVPSRVTWLKEMFDVQLLVTNTSAMETVADCTAQLNLPAGLSLADMMEGQQSATVELGDIAPSGAAVHHWYVRGDAQGDYTLSGTVTGTRTSQDIEEPMEVGFTTRDPISVLAGDAMKMTITAEKTAVTGQPYRMRFELRNVSEKPLYNVNFEVFGGTFRQAYTIDEVLASYDLKGPFQPDAGNGALKNGFTLSAQEFKPTEVLAGTFTITFAEGLDLSDGIEYMLKQVFLFTGAGSTTEIPVEVVLVDSLDDAHTHEYDKGVVTKEATCTEKGIMTYTCTAEGCADTLTVEIPALGHHMGEWTVTKAAACTETGTAESKCTRCDYTESMTLGVLGHSFSEEWTTDAEPTCTEAGSKSHHCTRCDAKTDVTEIPATGHTSTESDCTKDDICAVCHEVIRKAGQHVWGEPDITKEATCTEAGSQTLTCTSCGAQEIQEIPALGHDYQALITQPTCTEQGYTTHTCTRCDDSYVDSYVDALGHDWGEWEVTKPATETEDGSQTRTCKRCGETETETISKWPKQEIMLPATSVTRTYGSADVYNEAKNLSEGGGALTYASAEPAVAVVDAVSGRVTIKGAGTTTITVTAATVPGKYAQTSVSYELIINKAPLTIRADDAAVVYGQAAPAFGWTAEGWQYEDNASVLTGQAVYDCGYQVLDAVGTYPIAVSGLTAKNYDITFENGTLTVSRAEEYTITLGNLEQLAGHTSAVTAVIAPRDNTAVISVEYLVNEVWTDTVPSEAGIYSVRAALTESSNLAADPTDYTEGTLTVKRGVTVDTGDGTENVDVAVDVEDGTAHITIPEDDIAQIAGNANGTVSIDLGGASGVDELVLPGNLVSELSKSENADGLTVSTEDASITMSDSVLDTVADAVTSGEDTISVVLKSVDEAELTEEQKEALESIPNEAKVVDVSIVVTHPDGSQSALHELGGDVTITVPYDQVPEIVNGKYVVACHVSDNGVITYLFATCDEKNRTITFTTNHLSNYAVFVSEKPAVIVTDGSGSGLYEVGENVTITADSKSGYTFSGWTVVSGDVTLADANAAETTFTMPAGQVEVKANYRINSSGGGSVTPSYSLSVADTENGTVTAQPQRAAKGAVVTLTVKPDQGCKLDTLTVTDQNGREIPVTEKDGKYTFTMPASKVTVKATFIKNEQIGERVFTDVPAGAYYAEAVKWAVARGITTGTGGTAFSPDMACTRAQVVTFLWRAAGSPVAEGNEGMGFTDVPADAYYTQAVRWAVSQGITTGTGAAAFSPDAVCTRAQIAVFLYRANGSKAANNQDNPFSDVAEGSYYYDAVLWAVENGVTTGTSAATFSPNVICTRAQIVTFLFRAMGK</sequence>
<feature type="domain" description="Fibronectin type-III" evidence="3">
    <location>
        <begin position="1228"/>
        <end position="1315"/>
    </location>
</feature>
<accession>A6P2D6</accession>
<feature type="domain" description="SLH" evidence="4">
    <location>
        <begin position="2736"/>
        <end position="2799"/>
    </location>
</feature>
<dbReference type="InterPro" id="IPR036116">
    <property type="entry name" value="FN3_sf"/>
</dbReference>
<evidence type="ECO:0000256" key="2">
    <source>
        <dbReference type="SAM" id="SignalP"/>
    </source>
</evidence>
<evidence type="ECO:0000259" key="3">
    <source>
        <dbReference type="PROSITE" id="PS50853"/>
    </source>
</evidence>
<evidence type="ECO:0000256" key="1">
    <source>
        <dbReference type="ARBA" id="ARBA00022737"/>
    </source>
</evidence>
<proteinExistence type="predicted"/>
<dbReference type="InterPro" id="IPR008969">
    <property type="entry name" value="CarboxyPept-like_regulatory"/>
</dbReference>
<dbReference type="eggNOG" id="COG1404">
    <property type="taxonomic scope" value="Bacteria"/>
</dbReference>
<dbReference type="eggNOG" id="COG5263">
    <property type="taxonomic scope" value="Bacteria"/>
</dbReference>
<feature type="signal peptide" evidence="2">
    <location>
        <begin position="1"/>
        <end position="45"/>
    </location>
</feature>
<dbReference type="PROSITE" id="PS51272">
    <property type="entry name" value="SLH"/>
    <property type="match status" value="3"/>
</dbReference>
<protein>
    <recommendedName>
        <fullName evidence="7">Fibronectin type III domain protein</fullName>
    </recommendedName>
</protein>
<dbReference type="PANTHER" id="PTHR46708">
    <property type="entry name" value="TENASCIN"/>
    <property type="match status" value="1"/>
</dbReference>
<dbReference type="SMART" id="SM00060">
    <property type="entry name" value="FN3"/>
    <property type="match status" value="2"/>
</dbReference>
<keyword evidence="2" id="KW-0732">Signal</keyword>
<keyword evidence="1" id="KW-0677">Repeat</keyword>
<feature type="chain" id="PRO_5002700470" description="Fibronectin type III domain protein" evidence="2">
    <location>
        <begin position="46"/>
        <end position="2914"/>
    </location>
</feature>
<dbReference type="Pfam" id="PF00041">
    <property type="entry name" value="fn3"/>
    <property type="match status" value="1"/>
</dbReference>
<gene>
    <name evidence="5" type="ORF">BACCAP_04666</name>
</gene>
<dbReference type="SUPFAM" id="SSF49464">
    <property type="entry name" value="Carboxypeptidase regulatory domain-like"/>
    <property type="match status" value="1"/>
</dbReference>
<dbReference type="Pfam" id="PF00395">
    <property type="entry name" value="SLH"/>
    <property type="match status" value="3"/>
</dbReference>
<dbReference type="PANTHER" id="PTHR46708:SF2">
    <property type="entry name" value="FIBRONECTIN TYPE-III DOMAIN-CONTAINING PROTEIN"/>
    <property type="match status" value="1"/>
</dbReference>
<dbReference type="InterPro" id="IPR050991">
    <property type="entry name" value="ECM_Regulatory_Proteins"/>
</dbReference>
<dbReference type="Gene3D" id="2.60.40.1120">
    <property type="entry name" value="Carboxypeptidase-like, regulatory domain"/>
    <property type="match status" value="1"/>
</dbReference>